<evidence type="ECO:0000313" key="4">
    <source>
        <dbReference type="Proteomes" id="UP000093199"/>
    </source>
</evidence>
<dbReference type="RefSeq" id="WP_066543200.1">
    <property type="nucleotide sequence ID" value="NZ_MASJ01000003.1"/>
</dbReference>
<dbReference type="STRING" id="33978.A6M13_09695"/>
<dbReference type="SUPFAM" id="SSF52317">
    <property type="entry name" value="Class I glutamine amidotransferase-like"/>
    <property type="match status" value="1"/>
</dbReference>
<sequence length="653" mass="73306">MNKFTSLLFIACSLLFVFFSPQKADAATQKVGVLFSQQSEDFMFSSNVAGTYQPPLFSYSVSVDPKGPYGSAMDKAIRMYSFYKEKGYDVQRISDSDLKNLATLNTYDAIVLPYAVMLNHTQRENVRRYVYGGGNAQFIFATARNEADKFEPNPEKMDLSPLIYDVLTYIWEWDNLTETLQSTFRDDIVLTDMTITNTKGSTHPILQNAYKLTGRNNITLKESGNEWIESIALWPTKNAQSILTFSDFSLKSYTPERQAYKSKYITKGETPALTAVQYGEGRLVYSAFKIYDFITVDKGNYDWHDKSTTVNRAHDNTSGAEDATAVLQSSMDWLLAPRTDFAQRHYDVSITPSKVQAYVNPKKRFVFRGTVRIKNEGHVPARGLMTVQAVNANNKVIGEYKKILTGLAPHNLEYNSYDEMFEIMMPGNIADGNYKLKITFKEARHDRLDEGFVTRGHIINVQKKGNYSTLSTFKGFKDVGKGSHLDNINNAAEIGIITGYENGTFKPSNTVSRLNAMMMMLRAMDVTPSKSATLPATVTDIKKGAYGYDVLATAYQYGLINIEKGNKMNAQGPMRRGEMAQALVKGFDLQGTSTVKFTDIGTPTGYAQYHNIQTLYHHRITTGKTASTYAPYDAVTRAQFATFIMRALESTSK</sequence>
<gene>
    <name evidence="3" type="ORF">A6M13_09695</name>
</gene>
<feature type="signal peptide" evidence="1">
    <location>
        <begin position="1"/>
        <end position="26"/>
    </location>
</feature>
<keyword evidence="1" id="KW-0732">Signal</keyword>
<dbReference type="InterPro" id="IPR001119">
    <property type="entry name" value="SLH_dom"/>
</dbReference>
<dbReference type="AlphaFoldDB" id="A0A1C0YKG2"/>
<dbReference type="PROSITE" id="PS51272">
    <property type="entry name" value="SLH"/>
    <property type="match status" value="2"/>
</dbReference>
<dbReference type="Pfam" id="PF00395">
    <property type="entry name" value="SLH"/>
    <property type="match status" value="3"/>
</dbReference>
<evidence type="ECO:0000256" key="1">
    <source>
        <dbReference type="SAM" id="SignalP"/>
    </source>
</evidence>
<proteinExistence type="predicted"/>
<feature type="domain" description="SLH" evidence="2">
    <location>
        <begin position="471"/>
        <end position="534"/>
    </location>
</feature>
<organism evidence="3 4">
    <name type="scientific">Caryophanon tenue</name>
    <dbReference type="NCBI Taxonomy" id="33978"/>
    <lineage>
        <taxon>Bacteria</taxon>
        <taxon>Bacillati</taxon>
        <taxon>Bacillota</taxon>
        <taxon>Bacilli</taxon>
        <taxon>Bacillales</taxon>
        <taxon>Caryophanaceae</taxon>
        <taxon>Caryophanon</taxon>
    </lineage>
</organism>
<reference evidence="3 4" key="1">
    <citation type="submission" date="2016-07" db="EMBL/GenBank/DDBJ databases">
        <title>Caryophanon tenue genome sequencing.</title>
        <authorList>
            <person name="Verma A."/>
            <person name="Pal Y."/>
            <person name="Krishnamurthi S."/>
        </authorList>
    </citation>
    <scope>NUCLEOTIDE SEQUENCE [LARGE SCALE GENOMIC DNA]</scope>
    <source>
        <strain evidence="3 4">DSM 14152</strain>
    </source>
</reference>
<protein>
    <recommendedName>
        <fullName evidence="2">SLH domain-containing protein</fullName>
    </recommendedName>
</protein>
<dbReference type="Proteomes" id="UP000093199">
    <property type="component" value="Unassembled WGS sequence"/>
</dbReference>
<evidence type="ECO:0000259" key="2">
    <source>
        <dbReference type="PROSITE" id="PS51272"/>
    </source>
</evidence>
<dbReference type="EMBL" id="MASJ01000003">
    <property type="protein sequence ID" value="OCS87569.1"/>
    <property type="molecule type" value="Genomic_DNA"/>
</dbReference>
<dbReference type="OrthoDB" id="2473368at2"/>
<accession>A0A1C0YKG2</accession>
<feature type="chain" id="PRO_5008649170" description="SLH domain-containing protein" evidence="1">
    <location>
        <begin position="27"/>
        <end position="653"/>
    </location>
</feature>
<name>A0A1C0YKG2_9BACL</name>
<comment type="caution">
    <text evidence="3">The sequence shown here is derived from an EMBL/GenBank/DDBJ whole genome shotgun (WGS) entry which is preliminary data.</text>
</comment>
<dbReference type="Gene3D" id="3.40.50.880">
    <property type="match status" value="1"/>
</dbReference>
<feature type="domain" description="SLH" evidence="2">
    <location>
        <begin position="593"/>
        <end position="653"/>
    </location>
</feature>
<evidence type="ECO:0000313" key="3">
    <source>
        <dbReference type="EMBL" id="OCS87569.1"/>
    </source>
</evidence>
<dbReference type="InterPro" id="IPR029062">
    <property type="entry name" value="Class_I_gatase-like"/>
</dbReference>
<keyword evidence="4" id="KW-1185">Reference proteome</keyword>